<dbReference type="Pfam" id="PF00571">
    <property type="entry name" value="CBS"/>
    <property type="match status" value="2"/>
</dbReference>
<dbReference type="PANTHER" id="PTHR43080:SF2">
    <property type="entry name" value="CBS DOMAIN-CONTAINING PROTEIN"/>
    <property type="match status" value="1"/>
</dbReference>
<evidence type="ECO:0000256" key="2">
    <source>
        <dbReference type="PROSITE-ProRule" id="PRU00703"/>
    </source>
</evidence>
<keyword evidence="5" id="KW-1185">Reference proteome</keyword>
<dbReference type="InterPro" id="IPR046342">
    <property type="entry name" value="CBS_dom_sf"/>
</dbReference>
<dbReference type="InterPro" id="IPR051257">
    <property type="entry name" value="Diverse_CBS-Domain"/>
</dbReference>
<name>A0ABW1AQB1_9RHOO</name>
<evidence type="ECO:0000256" key="1">
    <source>
        <dbReference type="ARBA" id="ARBA00023122"/>
    </source>
</evidence>
<organism evidence="4 5">
    <name type="scientific">Thauera sinica</name>
    <dbReference type="NCBI Taxonomy" id="2665146"/>
    <lineage>
        <taxon>Bacteria</taxon>
        <taxon>Pseudomonadati</taxon>
        <taxon>Pseudomonadota</taxon>
        <taxon>Betaproteobacteria</taxon>
        <taxon>Rhodocyclales</taxon>
        <taxon>Zoogloeaceae</taxon>
        <taxon>Thauera</taxon>
    </lineage>
</organism>
<protein>
    <submittedName>
        <fullName evidence="4">CBS domain-containing protein</fullName>
    </submittedName>
</protein>
<dbReference type="Proteomes" id="UP001595974">
    <property type="component" value="Unassembled WGS sequence"/>
</dbReference>
<evidence type="ECO:0000259" key="3">
    <source>
        <dbReference type="PROSITE" id="PS51371"/>
    </source>
</evidence>
<reference evidence="5" key="1">
    <citation type="journal article" date="2019" name="Int. J. Syst. Evol. Microbiol.">
        <title>The Global Catalogue of Microorganisms (GCM) 10K type strain sequencing project: providing services to taxonomists for standard genome sequencing and annotation.</title>
        <authorList>
            <consortium name="The Broad Institute Genomics Platform"/>
            <consortium name="The Broad Institute Genome Sequencing Center for Infectious Disease"/>
            <person name="Wu L."/>
            <person name="Ma J."/>
        </authorList>
    </citation>
    <scope>NUCLEOTIDE SEQUENCE [LARGE SCALE GENOMIC DNA]</scope>
    <source>
        <strain evidence="5">SHR3</strain>
    </source>
</reference>
<feature type="domain" description="CBS" evidence="3">
    <location>
        <begin position="76"/>
        <end position="133"/>
    </location>
</feature>
<dbReference type="Gene3D" id="3.10.580.10">
    <property type="entry name" value="CBS-domain"/>
    <property type="match status" value="1"/>
</dbReference>
<accession>A0ABW1AQB1</accession>
<dbReference type="PROSITE" id="PS51371">
    <property type="entry name" value="CBS"/>
    <property type="match status" value="2"/>
</dbReference>
<dbReference type="RefSeq" id="WP_096446465.1">
    <property type="nucleotide sequence ID" value="NZ_JBHSOG010000030.1"/>
</dbReference>
<dbReference type="SMART" id="SM00116">
    <property type="entry name" value="CBS"/>
    <property type="match status" value="2"/>
</dbReference>
<feature type="domain" description="CBS" evidence="3">
    <location>
        <begin position="9"/>
        <end position="68"/>
    </location>
</feature>
<dbReference type="SUPFAM" id="SSF54631">
    <property type="entry name" value="CBS-domain pair"/>
    <property type="match status" value="1"/>
</dbReference>
<proteinExistence type="predicted"/>
<dbReference type="PANTHER" id="PTHR43080">
    <property type="entry name" value="CBS DOMAIN-CONTAINING PROTEIN CBSX3, MITOCHONDRIAL"/>
    <property type="match status" value="1"/>
</dbReference>
<dbReference type="InterPro" id="IPR000644">
    <property type="entry name" value="CBS_dom"/>
</dbReference>
<keyword evidence="1 2" id="KW-0129">CBS domain</keyword>
<evidence type="ECO:0000313" key="5">
    <source>
        <dbReference type="Proteomes" id="UP001595974"/>
    </source>
</evidence>
<gene>
    <name evidence="4" type="ORF">ACFPTN_08205</name>
</gene>
<comment type="caution">
    <text evidence="4">The sequence shown here is derived from an EMBL/GenBank/DDBJ whole genome shotgun (WGS) entry which is preliminary data.</text>
</comment>
<evidence type="ECO:0000313" key="4">
    <source>
        <dbReference type="EMBL" id="MFC5769356.1"/>
    </source>
</evidence>
<sequence length="143" mass="15577">MPTRTIADVVRGQRILTADCELSVRQASQRMAAERVGSVMIVSGDKLIGIFTERDALTRVLAAGRDPETTRLADVMTANPQTVAPDRPLGHAMHLMTEGGFRHVPVVVDGRPIGMVSARDALGSELIAFENELEQRESISERL</sequence>
<dbReference type="EMBL" id="JBHSOG010000030">
    <property type="protein sequence ID" value="MFC5769356.1"/>
    <property type="molecule type" value="Genomic_DNA"/>
</dbReference>